<feature type="transmembrane region" description="Helical" evidence="9">
    <location>
        <begin position="49"/>
        <end position="69"/>
    </location>
</feature>
<feature type="transmembrane region" description="Helical" evidence="9">
    <location>
        <begin position="249"/>
        <end position="271"/>
    </location>
</feature>
<organism evidence="10 11">
    <name type="scientific">Microbacterium aurantiacum</name>
    <dbReference type="NCBI Taxonomy" id="162393"/>
    <lineage>
        <taxon>Bacteria</taxon>
        <taxon>Bacillati</taxon>
        <taxon>Actinomycetota</taxon>
        <taxon>Actinomycetes</taxon>
        <taxon>Micrococcales</taxon>
        <taxon>Microbacteriaceae</taxon>
        <taxon>Microbacterium</taxon>
    </lineage>
</organism>
<protein>
    <submittedName>
        <fullName evidence="10">AI-2E family transporter</fullName>
    </submittedName>
</protein>
<dbReference type="Pfam" id="PF01594">
    <property type="entry name" value="AI-2E_transport"/>
    <property type="match status" value="1"/>
</dbReference>
<comment type="caution">
    <text evidence="10">The sequence shown here is derived from an EMBL/GenBank/DDBJ whole genome shotgun (WGS) entry which is preliminary data.</text>
</comment>
<comment type="similarity">
    <text evidence="2">Belongs to the autoinducer-2 exporter (AI-2E) (TC 2.A.86) family.</text>
</comment>
<dbReference type="PANTHER" id="PTHR21716:SF53">
    <property type="entry name" value="PERMEASE PERM-RELATED"/>
    <property type="match status" value="1"/>
</dbReference>
<dbReference type="GeneID" id="301457342"/>
<reference evidence="10 11" key="1">
    <citation type="submission" date="2021-06" db="EMBL/GenBank/DDBJ databases">
        <title>Genome-based taxonomic framework of Microbacterium strains isolated from marine environment, the description of four new species and reclassification of four preexisting species.</title>
        <authorList>
            <person name="Lee S.D."/>
            <person name="Kim S.-M."/>
            <person name="Byeon Y.-S."/>
            <person name="Yang H.L."/>
            <person name="Kim I.S."/>
        </authorList>
    </citation>
    <scope>NUCLEOTIDE SEQUENCE [LARGE SCALE GENOMIC DNA]</scope>
    <source>
        <strain evidence="10 11">KACC 20514</strain>
    </source>
</reference>
<feature type="transmembrane region" description="Helical" evidence="9">
    <location>
        <begin position="346"/>
        <end position="377"/>
    </location>
</feature>
<feature type="transmembrane region" description="Helical" evidence="9">
    <location>
        <begin position="75"/>
        <end position="93"/>
    </location>
</feature>
<evidence type="ECO:0000256" key="2">
    <source>
        <dbReference type="ARBA" id="ARBA00009773"/>
    </source>
</evidence>
<comment type="subcellular location">
    <subcellularLocation>
        <location evidence="1">Cell membrane</location>
        <topology evidence="1">Multi-pass membrane protein</topology>
    </subcellularLocation>
</comment>
<keyword evidence="6 9" id="KW-1133">Transmembrane helix</keyword>
<feature type="transmembrane region" description="Helical" evidence="9">
    <location>
        <begin position="306"/>
        <end position="326"/>
    </location>
</feature>
<dbReference type="PANTHER" id="PTHR21716">
    <property type="entry name" value="TRANSMEMBRANE PROTEIN"/>
    <property type="match status" value="1"/>
</dbReference>
<gene>
    <name evidence="10" type="ORF">KZC50_03895</name>
</gene>
<keyword evidence="7 9" id="KW-0472">Membrane</keyword>
<evidence type="ECO:0000256" key="9">
    <source>
        <dbReference type="SAM" id="Phobius"/>
    </source>
</evidence>
<evidence type="ECO:0000313" key="10">
    <source>
        <dbReference type="EMBL" id="MDS0244751.1"/>
    </source>
</evidence>
<keyword evidence="5 9" id="KW-0812">Transmembrane</keyword>
<evidence type="ECO:0000256" key="6">
    <source>
        <dbReference type="ARBA" id="ARBA00022989"/>
    </source>
</evidence>
<evidence type="ECO:0000256" key="1">
    <source>
        <dbReference type="ARBA" id="ARBA00004651"/>
    </source>
</evidence>
<dbReference type="GO" id="GO:0005886">
    <property type="term" value="C:plasma membrane"/>
    <property type="evidence" value="ECO:0007669"/>
    <property type="project" value="UniProtKB-SubCell"/>
</dbReference>
<evidence type="ECO:0000313" key="11">
    <source>
        <dbReference type="Proteomes" id="UP001183582"/>
    </source>
</evidence>
<evidence type="ECO:0000256" key="7">
    <source>
        <dbReference type="ARBA" id="ARBA00023136"/>
    </source>
</evidence>
<dbReference type="EMBL" id="JAHWXH010000001">
    <property type="protein sequence ID" value="MDS0244751.1"/>
    <property type="molecule type" value="Genomic_DNA"/>
</dbReference>
<evidence type="ECO:0000256" key="3">
    <source>
        <dbReference type="ARBA" id="ARBA00022448"/>
    </source>
</evidence>
<proteinExistence type="inferred from homology"/>
<dbReference type="AlphaFoldDB" id="A0AAJ2LZQ5"/>
<evidence type="ECO:0000256" key="4">
    <source>
        <dbReference type="ARBA" id="ARBA00022475"/>
    </source>
</evidence>
<sequence>MTAEPPSTAASPAEVPAPTEASSDAPDDSRRGLPPRAALQRWASLNNPFAVGFTLTLGGLVALALGIAFGNLSTIIIYVALALFVALGLDPAVRWLERKNVPRAWGIVIVYAVFALILIGVLLLIVPTVVGQIAQFIDDVPSLIANFQQSSFYGWAESTFGDPVEALTAEIQKFLSDPGNIATLGGGVLRVVVGIGSAISGGIIVIVLSLYFLASLLSMKQGLYRLVPAHARGKTADLTEQITDSIGGYLMGMVVLAFFNATFTFIMYLLLGLQFAALMAVVSFSITIIPLVGPVLFWIIGSSVALFLDPLAALIFALAYLVYMQVEAYVLTPKVMNKAVSVPGSLVVIGALVGGTLLGLLGALVAVPVTASILLIIKQVVIPRQDAKTRPVT</sequence>
<evidence type="ECO:0000256" key="5">
    <source>
        <dbReference type="ARBA" id="ARBA00022692"/>
    </source>
</evidence>
<keyword evidence="3" id="KW-0813">Transport</keyword>
<dbReference type="InterPro" id="IPR002549">
    <property type="entry name" value="AI-2E-like"/>
</dbReference>
<name>A0AAJ2LZQ5_9MICO</name>
<feature type="transmembrane region" description="Helical" evidence="9">
    <location>
        <begin position="188"/>
        <end position="214"/>
    </location>
</feature>
<feature type="compositionally biased region" description="Low complexity" evidence="8">
    <location>
        <begin position="1"/>
        <end position="23"/>
    </location>
</feature>
<keyword evidence="4" id="KW-1003">Cell membrane</keyword>
<feature type="transmembrane region" description="Helical" evidence="9">
    <location>
        <begin position="105"/>
        <end position="126"/>
    </location>
</feature>
<dbReference type="GO" id="GO:0055085">
    <property type="term" value="P:transmembrane transport"/>
    <property type="evidence" value="ECO:0007669"/>
    <property type="project" value="TreeGrafter"/>
</dbReference>
<feature type="transmembrane region" description="Helical" evidence="9">
    <location>
        <begin position="277"/>
        <end position="299"/>
    </location>
</feature>
<dbReference type="RefSeq" id="WP_310890685.1">
    <property type="nucleotide sequence ID" value="NZ_BAAAGR010000001.1"/>
</dbReference>
<feature type="region of interest" description="Disordered" evidence="8">
    <location>
        <begin position="1"/>
        <end position="32"/>
    </location>
</feature>
<evidence type="ECO:0000256" key="8">
    <source>
        <dbReference type="SAM" id="MobiDB-lite"/>
    </source>
</evidence>
<accession>A0AAJ2LZQ5</accession>
<dbReference type="Proteomes" id="UP001183582">
    <property type="component" value="Unassembled WGS sequence"/>
</dbReference>